<evidence type="ECO:0000313" key="8">
    <source>
        <dbReference type="EMBL" id="MFD1218603.1"/>
    </source>
</evidence>
<evidence type="ECO:0000256" key="2">
    <source>
        <dbReference type="ARBA" id="ARBA00022490"/>
    </source>
</evidence>
<keyword evidence="9" id="KW-1185">Reference proteome</keyword>
<protein>
    <recommendedName>
        <fullName evidence="7">Flagellar protein FliT</fullName>
    </recommendedName>
</protein>
<keyword evidence="4" id="KW-0143">Chaperone</keyword>
<dbReference type="EMBL" id="JBHTLU010000003">
    <property type="protein sequence ID" value="MFD1218603.1"/>
    <property type="molecule type" value="Genomic_DNA"/>
</dbReference>
<dbReference type="InterPro" id="IPR008622">
    <property type="entry name" value="FliT"/>
</dbReference>
<gene>
    <name evidence="8" type="ORF">ACFQ4B_00600</name>
</gene>
<organism evidence="8 9">
    <name type="scientific">Paenibacillus vulneris</name>
    <dbReference type="NCBI Taxonomy" id="1133364"/>
    <lineage>
        <taxon>Bacteria</taxon>
        <taxon>Bacillati</taxon>
        <taxon>Bacillota</taxon>
        <taxon>Bacilli</taxon>
        <taxon>Bacillales</taxon>
        <taxon>Paenibacillaceae</taxon>
        <taxon>Paenibacillus</taxon>
    </lineage>
</organism>
<comment type="similarity">
    <text evidence="6">Belongs to the bacillales FliT family.</text>
</comment>
<evidence type="ECO:0000256" key="1">
    <source>
        <dbReference type="ARBA" id="ARBA00004514"/>
    </source>
</evidence>
<evidence type="ECO:0000256" key="5">
    <source>
        <dbReference type="ARBA" id="ARBA00093765"/>
    </source>
</evidence>
<dbReference type="RefSeq" id="WP_079914264.1">
    <property type="nucleotide sequence ID" value="NZ_BAABJG010000047.1"/>
</dbReference>
<dbReference type="Proteomes" id="UP001597180">
    <property type="component" value="Unassembled WGS sequence"/>
</dbReference>
<proteinExistence type="inferred from homology"/>
<keyword evidence="2" id="KW-0963">Cytoplasm</keyword>
<comment type="caution">
    <text evidence="8">The sequence shown here is derived from an EMBL/GenBank/DDBJ whole genome shotgun (WGS) entry which is preliminary data.</text>
</comment>
<name>A0ABW3UCE5_9BACL</name>
<dbReference type="Pfam" id="PF05400">
    <property type="entry name" value="FliT"/>
    <property type="match status" value="1"/>
</dbReference>
<evidence type="ECO:0000256" key="6">
    <source>
        <dbReference type="ARBA" id="ARBA00093785"/>
    </source>
</evidence>
<sequence length="112" mass="13224">MDNSLDELLQLTHQLASRLETADYEEMVEFVDTREELVQNIRQQYEQHHFDKAYLESARASILSYDTLILRRMQQLKDEASGNLNRMTAAKQQKSSYEAKYAPESLFFDKKK</sequence>
<keyword evidence="3" id="KW-1005">Bacterial flagellum biogenesis</keyword>
<comment type="function">
    <text evidence="5">May act as an export chaperone for the filament capping protein FliD.</text>
</comment>
<evidence type="ECO:0000256" key="4">
    <source>
        <dbReference type="ARBA" id="ARBA00023186"/>
    </source>
</evidence>
<reference evidence="9" key="1">
    <citation type="journal article" date="2019" name="Int. J. Syst. Evol. Microbiol.">
        <title>The Global Catalogue of Microorganisms (GCM) 10K type strain sequencing project: providing services to taxonomists for standard genome sequencing and annotation.</title>
        <authorList>
            <consortium name="The Broad Institute Genomics Platform"/>
            <consortium name="The Broad Institute Genome Sequencing Center for Infectious Disease"/>
            <person name="Wu L."/>
            <person name="Ma J."/>
        </authorList>
    </citation>
    <scope>NUCLEOTIDE SEQUENCE [LARGE SCALE GENOMIC DNA]</scope>
    <source>
        <strain evidence="9">CCUG 53270</strain>
    </source>
</reference>
<evidence type="ECO:0000256" key="3">
    <source>
        <dbReference type="ARBA" id="ARBA00022795"/>
    </source>
</evidence>
<evidence type="ECO:0000313" key="9">
    <source>
        <dbReference type="Proteomes" id="UP001597180"/>
    </source>
</evidence>
<accession>A0ABW3UCE5</accession>
<comment type="subcellular location">
    <subcellularLocation>
        <location evidence="1">Cytoplasm</location>
        <location evidence="1">Cytosol</location>
    </subcellularLocation>
</comment>
<evidence type="ECO:0000256" key="7">
    <source>
        <dbReference type="ARBA" id="ARBA00093797"/>
    </source>
</evidence>